<dbReference type="InterPro" id="IPR034543">
    <property type="entry name" value="LCL2"/>
</dbReference>
<name>A0A9P6CL29_9AGAR</name>
<keyword evidence="6" id="KW-1185">Reference proteome</keyword>
<dbReference type="PANTHER" id="PTHR38425:SF1">
    <property type="entry name" value="LONG CHRONOLOGICAL LIFESPAN PROTEIN 2"/>
    <property type="match status" value="1"/>
</dbReference>
<evidence type="ECO:0000313" key="5">
    <source>
        <dbReference type="EMBL" id="KAF9464348.1"/>
    </source>
</evidence>
<dbReference type="OrthoDB" id="2234316at2759"/>
<gene>
    <name evidence="5" type="ORF">BDZ94DRAFT_485191</name>
</gene>
<dbReference type="PANTHER" id="PTHR38425">
    <property type="entry name" value="LONG CHRONOLOGICAL LIFESPAN PROTEIN 2"/>
    <property type="match status" value="1"/>
</dbReference>
<dbReference type="Proteomes" id="UP000807353">
    <property type="component" value="Unassembled WGS sequence"/>
</dbReference>
<evidence type="ECO:0000256" key="4">
    <source>
        <dbReference type="SAM" id="SignalP"/>
    </source>
</evidence>
<evidence type="ECO:0000256" key="1">
    <source>
        <dbReference type="ARBA" id="ARBA00010545"/>
    </source>
</evidence>
<evidence type="ECO:0000256" key="3">
    <source>
        <dbReference type="ARBA" id="ARBA00022729"/>
    </source>
</evidence>
<keyword evidence="3 4" id="KW-0732">Signal</keyword>
<feature type="chain" id="PRO_5040477676" description="Long chronological lifespan protein 2" evidence="4">
    <location>
        <begin position="19"/>
        <end position="125"/>
    </location>
</feature>
<comment type="caution">
    <text evidence="5">The sequence shown here is derived from an EMBL/GenBank/DDBJ whole genome shotgun (WGS) entry which is preliminary data.</text>
</comment>
<accession>A0A9P6CL29</accession>
<sequence>MSRTLALVLFLMFNLVSANFDFFGNMFGNQQQHQQQHHRSGAAQWASQVDSVQCSQYLCPATLDCVSTPAECPCPDVQDIKCTIPNAGGDDEPMIMCVRGSNECTEVERLMRKGMKTSKPKSKSK</sequence>
<proteinExistence type="inferred from homology"/>
<dbReference type="EMBL" id="MU150254">
    <property type="protein sequence ID" value="KAF9464348.1"/>
    <property type="molecule type" value="Genomic_DNA"/>
</dbReference>
<evidence type="ECO:0000256" key="2">
    <source>
        <dbReference type="ARBA" id="ARBA00018534"/>
    </source>
</evidence>
<comment type="similarity">
    <text evidence="1">Belongs to the LCL2 family.</text>
</comment>
<dbReference type="GO" id="GO:0036503">
    <property type="term" value="P:ERAD pathway"/>
    <property type="evidence" value="ECO:0007669"/>
    <property type="project" value="TreeGrafter"/>
</dbReference>
<dbReference type="AlphaFoldDB" id="A0A9P6CL29"/>
<feature type="signal peptide" evidence="4">
    <location>
        <begin position="1"/>
        <end position="18"/>
    </location>
</feature>
<evidence type="ECO:0000313" key="6">
    <source>
        <dbReference type="Proteomes" id="UP000807353"/>
    </source>
</evidence>
<reference evidence="5" key="1">
    <citation type="submission" date="2020-11" db="EMBL/GenBank/DDBJ databases">
        <authorList>
            <consortium name="DOE Joint Genome Institute"/>
            <person name="Ahrendt S."/>
            <person name="Riley R."/>
            <person name="Andreopoulos W."/>
            <person name="Labutti K."/>
            <person name="Pangilinan J."/>
            <person name="Ruiz-Duenas F.J."/>
            <person name="Barrasa J.M."/>
            <person name="Sanchez-Garcia M."/>
            <person name="Camarero S."/>
            <person name="Miyauchi S."/>
            <person name="Serrano A."/>
            <person name="Linde D."/>
            <person name="Babiker R."/>
            <person name="Drula E."/>
            <person name="Ayuso-Fernandez I."/>
            <person name="Pacheco R."/>
            <person name="Padilla G."/>
            <person name="Ferreira P."/>
            <person name="Barriuso J."/>
            <person name="Kellner H."/>
            <person name="Castanera R."/>
            <person name="Alfaro M."/>
            <person name="Ramirez L."/>
            <person name="Pisabarro A.G."/>
            <person name="Kuo A."/>
            <person name="Tritt A."/>
            <person name="Lipzen A."/>
            <person name="He G."/>
            <person name="Yan M."/>
            <person name="Ng V."/>
            <person name="Cullen D."/>
            <person name="Martin F."/>
            <person name="Rosso M.-N."/>
            <person name="Henrissat B."/>
            <person name="Hibbett D."/>
            <person name="Martinez A.T."/>
            <person name="Grigoriev I.V."/>
        </authorList>
    </citation>
    <scope>NUCLEOTIDE SEQUENCE</scope>
    <source>
        <strain evidence="5">CBS 247.69</strain>
    </source>
</reference>
<protein>
    <recommendedName>
        <fullName evidence="2">Long chronological lifespan protein 2</fullName>
    </recommendedName>
</protein>
<organism evidence="5 6">
    <name type="scientific">Collybia nuda</name>
    <dbReference type="NCBI Taxonomy" id="64659"/>
    <lineage>
        <taxon>Eukaryota</taxon>
        <taxon>Fungi</taxon>
        <taxon>Dikarya</taxon>
        <taxon>Basidiomycota</taxon>
        <taxon>Agaricomycotina</taxon>
        <taxon>Agaricomycetes</taxon>
        <taxon>Agaricomycetidae</taxon>
        <taxon>Agaricales</taxon>
        <taxon>Tricholomatineae</taxon>
        <taxon>Clitocybaceae</taxon>
        <taxon>Collybia</taxon>
    </lineage>
</organism>